<dbReference type="AlphaFoldDB" id="A0A319D0Z5"/>
<feature type="compositionally biased region" description="Polar residues" evidence="1">
    <location>
        <begin position="50"/>
        <end position="62"/>
    </location>
</feature>
<keyword evidence="3" id="KW-1185">Reference proteome</keyword>
<dbReference type="Proteomes" id="UP000247810">
    <property type="component" value="Unassembled WGS sequence"/>
</dbReference>
<name>A0A319D0Z5_9EURO</name>
<reference evidence="2 3" key="1">
    <citation type="submission" date="2018-02" db="EMBL/GenBank/DDBJ databases">
        <title>The genomes of Aspergillus section Nigri reveals drivers in fungal speciation.</title>
        <authorList>
            <consortium name="DOE Joint Genome Institute"/>
            <person name="Vesth T.C."/>
            <person name="Nybo J."/>
            <person name="Theobald S."/>
            <person name="Brandl J."/>
            <person name="Frisvad J.C."/>
            <person name="Nielsen K.F."/>
            <person name="Lyhne E.K."/>
            <person name="Kogle M.E."/>
            <person name="Kuo A."/>
            <person name="Riley R."/>
            <person name="Clum A."/>
            <person name="Nolan M."/>
            <person name="Lipzen A."/>
            <person name="Salamov A."/>
            <person name="Henrissat B."/>
            <person name="Wiebenga A."/>
            <person name="De vries R.P."/>
            <person name="Grigoriev I.V."/>
            <person name="Mortensen U.H."/>
            <person name="Andersen M.R."/>
            <person name="Baker S.E."/>
        </authorList>
    </citation>
    <scope>NUCLEOTIDE SEQUENCE [LARGE SCALE GENOMIC DNA]</scope>
    <source>
        <strain evidence="2 3">CBS 707.79</strain>
    </source>
</reference>
<dbReference type="VEuPathDB" id="FungiDB:BO71DRAFT_435939"/>
<organism evidence="2 3">
    <name type="scientific">Aspergillus ellipticus CBS 707.79</name>
    <dbReference type="NCBI Taxonomy" id="1448320"/>
    <lineage>
        <taxon>Eukaryota</taxon>
        <taxon>Fungi</taxon>
        <taxon>Dikarya</taxon>
        <taxon>Ascomycota</taxon>
        <taxon>Pezizomycotina</taxon>
        <taxon>Eurotiomycetes</taxon>
        <taxon>Eurotiomycetidae</taxon>
        <taxon>Eurotiales</taxon>
        <taxon>Aspergillaceae</taxon>
        <taxon>Aspergillus</taxon>
        <taxon>Aspergillus subgen. Circumdati</taxon>
    </lineage>
</organism>
<gene>
    <name evidence="2" type="ORF">BO71DRAFT_435939</name>
</gene>
<evidence type="ECO:0000313" key="2">
    <source>
        <dbReference type="EMBL" id="PYH88247.1"/>
    </source>
</evidence>
<protein>
    <submittedName>
        <fullName evidence="2">Uncharacterized protein</fullName>
    </submittedName>
</protein>
<feature type="compositionally biased region" description="Polar residues" evidence="1">
    <location>
        <begin position="78"/>
        <end position="99"/>
    </location>
</feature>
<feature type="region of interest" description="Disordered" evidence="1">
    <location>
        <begin position="36"/>
        <end position="129"/>
    </location>
</feature>
<sequence length="187" mass="19216">MNVTPHKRLSVSGTLPTTLHVGSACILDATSHAAEMGRSTESADGLPASSAGQRRPASTTQPGDKEHRGTPAAASMACSPQPTRSLAHSRPTSLPTNGGDSRCHASGSGRLIRTRERPTEGSTQPCPGGNARHLQALAVPPTCSLWDAGHVGSPGWLSLALHLPRCQPMSASLPTIPSAVLALTSDL</sequence>
<dbReference type="EMBL" id="KZ826112">
    <property type="protein sequence ID" value="PYH88247.1"/>
    <property type="molecule type" value="Genomic_DNA"/>
</dbReference>
<proteinExistence type="predicted"/>
<accession>A0A319D0Z5</accession>
<evidence type="ECO:0000256" key="1">
    <source>
        <dbReference type="SAM" id="MobiDB-lite"/>
    </source>
</evidence>
<evidence type="ECO:0000313" key="3">
    <source>
        <dbReference type="Proteomes" id="UP000247810"/>
    </source>
</evidence>
<dbReference type="PROSITE" id="PS51257">
    <property type="entry name" value="PROKAR_LIPOPROTEIN"/>
    <property type="match status" value="1"/>
</dbReference>